<gene>
    <name evidence="2" type="ORF">B7017_p0063</name>
</gene>
<reference evidence="2" key="1">
    <citation type="journal article" date="2015" name="Appl. Environ. Microbiol.">
        <title>Discovery of a conjugative megaplasmid in Bifidobacterium breve.</title>
        <authorList>
            <person name="Bottacini F."/>
            <person name="O'Connell Motherway M."/>
            <person name="Casey E."/>
            <person name="McDonnell B."/>
            <person name="Mahony J."/>
            <person name="Ventura M."/>
            <person name="van Sinderen D."/>
        </authorList>
    </citation>
    <scope>NUCLEOTIDE SEQUENCE</scope>
    <source>
        <strain evidence="2">JCM 7017</strain>
        <plasmid evidence="2">megaplasmid pMP7017</plasmid>
    </source>
</reference>
<dbReference type="RefSeq" id="WP_052791084.1">
    <property type="nucleotide sequence ID" value="NZ_JASPDM010000027.1"/>
</dbReference>
<dbReference type="AlphaFoldDB" id="A0A0A0UUC2"/>
<accession>A0A0A0UUC2</accession>
<protein>
    <submittedName>
        <fullName evidence="2">Uncharacterized protein</fullName>
    </submittedName>
</protein>
<proteinExistence type="predicted"/>
<keyword evidence="2" id="KW-0614">Plasmid</keyword>
<organism evidence="2">
    <name type="scientific">Bifidobacterium breve</name>
    <dbReference type="NCBI Taxonomy" id="1685"/>
    <lineage>
        <taxon>Bacteria</taxon>
        <taxon>Bacillati</taxon>
        <taxon>Actinomycetota</taxon>
        <taxon>Actinomycetes</taxon>
        <taxon>Bifidobacteriales</taxon>
        <taxon>Bifidobacteriaceae</taxon>
        <taxon>Bifidobacterium</taxon>
    </lineage>
</organism>
<feature type="region of interest" description="Disordered" evidence="1">
    <location>
        <begin position="1"/>
        <end position="67"/>
    </location>
</feature>
<sequence>MPDFPWNNNFDNNTVDRTEPAPDANRSVEPETVPAAANDVTEPVAEENTKAAKTARRKPSRKTSDFPHLDASAYEKIKEMLDMLSDSRTASVAKTLCETNKSDAATLLALLTETKNRKKIEKFAKFTNELDNAQPSDLKMRLAFAFMEDKSLSKTLFAVLNAAEPERGFGRATGDAMKDVTAIAEHWGDGVDLGIVEKLKI</sequence>
<evidence type="ECO:0000313" key="2">
    <source>
        <dbReference type="EMBL" id="AIW55116.1"/>
    </source>
</evidence>
<geneLocation type="plasmid" evidence="2">
    <name>megaplasmid pMP7017</name>
</geneLocation>
<name>A0A0A0UUC2_BIFBR</name>
<feature type="compositionally biased region" description="Low complexity" evidence="1">
    <location>
        <begin position="1"/>
        <end position="13"/>
    </location>
</feature>
<dbReference type="EMBL" id="KM406416">
    <property type="protein sequence ID" value="AIW55116.1"/>
    <property type="molecule type" value="Genomic_DNA"/>
</dbReference>
<evidence type="ECO:0000256" key="1">
    <source>
        <dbReference type="SAM" id="MobiDB-lite"/>
    </source>
</evidence>